<evidence type="ECO:0000313" key="9">
    <source>
        <dbReference type="Proteomes" id="UP000319732"/>
    </source>
</evidence>
<accession>A0A545U5A6</accession>
<dbReference type="InterPro" id="IPR051125">
    <property type="entry name" value="ABC-4/HrtB_transporter"/>
</dbReference>
<dbReference type="Pfam" id="PF02687">
    <property type="entry name" value="FtsX"/>
    <property type="match status" value="1"/>
</dbReference>
<dbReference type="EMBL" id="VHSG01000005">
    <property type="protein sequence ID" value="TQV84655.1"/>
    <property type="molecule type" value="Genomic_DNA"/>
</dbReference>
<keyword evidence="4 6" id="KW-1133">Transmembrane helix</keyword>
<evidence type="ECO:0000313" key="8">
    <source>
        <dbReference type="EMBL" id="TQV84655.1"/>
    </source>
</evidence>
<feature type="transmembrane region" description="Helical" evidence="6">
    <location>
        <begin position="350"/>
        <end position="371"/>
    </location>
</feature>
<dbReference type="InterPro" id="IPR003838">
    <property type="entry name" value="ABC3_permease_C"/>
</dbReference>
<evidence type="ECO:0000256" key="6">
    <source>
        <dbReference type="SAM" id="Phobius"/>
    </source>
</evidence>
<protein>
    <submittedName>
        <fullName evidence="8">FtsX-like permease family protein</fullName>
    </submittedName>
</protein>
<dbReference type="OrthoDB" id="9775474at2"/>
<feature type="transmembrane region" description="Helical" evidence="6">
    <location>
        <begin position="256"/>
        <end position="280"/>
    </location>
</feature>
<dbReference type="Proteomes" id="UP000319732">
    <property type="component" value="Unassembled WGS sequence"/>
</dbReference>
<comment type="caution">
    <text evidence="8">The sequence shown here is derived from an EMBL/GenBank/DDBJ whole genome shotgun (WGS) entry which is preliminary data.</text>
</comment>
<organism evidence="8 9">
    <name type="scientific">Exilibacterium tricleocarpae</name>
    <dbReference type="NCBI Taxonomy" id="2591008"/>
    <lineage>
        <taxon>Bacteria</taxon>
        <taxon>Pseudomonadati</taxon>
        <taxon>Pseudomonadota</taxon>
        <taxon>Gammaproteobacteria</taxon>
        <taxon>Cellvibrionales</taxon>
        <taxon>Cellvibrionaceae</taxon>
        <taxon>Exilibacterium</taxon>
    </lineage>
</organism>
<gene>
    <name evidence="8" type="ORF">FKG94_03795</name>
</gene>
<name>A0A545U5A6_9GAMM</name>
<feature type="transmembrane region" description="Helical" evidence="6">
    <location>
        <begin position="20"/>
        <end position="42"/>
    </location>
</feature>
<dbReference type="PANTHER" id="PTHR43738:SF3">
    <property type="entry name" value="ABC TRANSPORTER PERMEASE"/>
    <property type="match status" value="1"/>
</dbReference>
<dbReference type="GO" id="GO:0005886">
    <property type="term" value="C:plasma membrane"/>
    <property type="evidence" value="ECO:0007669"/>
    <property type="project" value="UniProtKB-SubCell"/>
</dbReference>
<dbReference type="RefSeq" id="WP_142902861.1">
    <property type="nucleotide sequence ID" value="NZ_ML660088.1"/>
</dbReference>
<reference evidence="8 9" key="1">
    <citation type="submission" date="2019-06" db="EMBL/GenBank/DDBJ databases">
        <title>Whole genome sequence for Cellvibrionaceae sp. R142.</title>
        <authorList>
            <person name="Wang G."/>
        </authorList>
    </citation>
    <scope>NUCLEOTIDE SEQUENCE [LARGE SCALE GENOMIC DNA]</scope>
    <source>
        <strain evidence="8 9">R142</strain>
    </source>
</reference>
<feature type="domain" description="ABC3 transporter permease C-terminal" evidence="7">
    <location>
        <begin position="263"/>
        <end position="377"/>
    </location>
</feature>
<keyword evidence="9" id="KW-1185">Reference proteome</keyword>
<feature type="transmembrane region" description="Helical" evidence="6">
    <location>
        <begin position="301"/>
        <end position="330"/>
    </location>
</feature>
<proteinExistence type="predicted"/>
<keyword evidence="3 6" id="KW-0812">Transmembrane</keyword>
<keyword evidence="5 6" id="KW-0472">Membrane</keyword>
<evidence type="ECO:0000259" key="7">
    <source>
        <dbReference type="Pfam" id="PF02687"/>
    </source>
</evidence>
<evidence type="ECO:0000256" key="5">
    <source>
        <dbReference type="ARBA" id="ARBA00023136"/>
    </source>
</evidence>
<dbReference type="AlphaFoldDB" id="A0A545U5A6"/>
<comment type="subcellular location">
    <subcellularLocation>
        <location evidence="1">Cell membrane</location>
        <topology evidence="1">Multi-pass membrane protein</topology>
    </subcellularLocation>
</comment>
<evidence type="ECO:0000256" key="4">
    <source>
        <dbReference type="ARBA" id="ARBA00022989"/>
    </source>
</evidence>
<evidence type="ECO:0000256" key="1">
    <source>
        <dbReference type="ARBA" id="ARBA00004651"/>
    </source>
</evidence>
<dbReference type="PANTHER" id="PTHR43738">
    <property type="entry name" value="ABC TRANSPORTER, MEMBRANE PROTEIN"/>
    <property type="match status" value="1"/>
</dbReference>
<keyword evidence="2" id="KW-1003">Cell membrane</keyword>
<evidence type="ECO:0000256" key="3">
    <source>
        <dbReference type="ARBA" id="ARBA00022692"/>
    </source>
</evidence>
<sequence length="385" mass="42408">MAYLYFVWRNLLRKKTRTLLTVLSIVVAFILYAALGTLNYAFSMGVDLAGADRLITIHKTSLIQQLPYSYVNKVRSVEGVADVTHATWFGGYYQDPKNQFPQFPVVAEEYFAMYDTVVLPPEQMEAWRKNRLGAVVGRSLVERFGWKVGDRVPLKALYDKKDGERVWEFVIEGIYEAREGQVVDTSTMFFHYDYFDEARAFGEGTVGWLILRVDSPEVANRVADEIDMLFANSSAETKTSTEKVFVESFAKQFGDIGAIVSAILAAVFFTMLLVAGNTMAQSVRERIPELAVMKTIGFSGASILLMVLAESILLAVAGGLTGVGLAWLFISGAQANLQAFLPGFAMPTSIVFSGALLSVALGFVTGIFPALQGMRLSIVSALGRR</sequence>
<evidence type="ECO:0000256" key="2">
    <source>
        <dbReference type="ARBA" id="ARBA00022475"/>
    </source>
</evidence>